<dbReference type="Proteomes" id="UP000075225">
    <property type="component" value="Unassembled WGS sequence"/>
</dbReference>
<gene>
    <name evidence="2" type="ORF">TGPRC2_423940</name>
</gene>
<accession>A0A151HK89</accession>
<name>A0A151HK89_TOXGO</name>
<proteinExistence type="predicted"/>
<organism evidence="2 3">
    <name type="scientific">Toxoplasma gondii TgCatPRC2</name>
    <dbReference type="NCBI Taxonomy" id="1130821"/>
    <lineage>
        <taxon>Eukaryota</taxon>
        <taxon>Sar</taxon>
        <taxon>Alveolata</taxon>
        <taxon>Apicomplexa</taxon>
        <taxon>Conoidasida</taxon>
        <taxon>Coccidia</taxon>
        <taxon>Eucoccidiorida</taxon>
        <taxon>Eimeriorina</taxon>
        <taxon>Sarcocystidae</taxon>
        <taxon>Toxoplasma</taxon>
    </lineage>
</organism>
<feature type="region of interest" description="Disordered" evidence="1">
    <location>
        <begin position="1"/>
        <end position="111"/>
    </location>
</feature>
<dbReference type="AlphaFoldDB" id="A0A151HK89"/>
<evidence type="ECO:0000313" key="2">
    <source>
        <dbReference type="EMBL" id="KYK69720.1"/>
    </source>
</evidence>
<dbReference type="EMBL" id="AHZP02000711">
    <property type="protein sequence ID" value="KYK69720.1"/>
    <property type="molecule type" value="Genomic_DNA"/>
</dbReference>
<sequence length="200" mass="23204">MHKPVRARVRGPRLTPRPHPRRSAGSVAWAPRPPRVPTGPEAPWRALRVSPRRPISVRQGGDSRGSLGHSDSGRRWVKRPRFATASRDPTDPFLLSPRRRETERRASSWLQGPPATGISWTPLRPQTTARLRLFRSFRGLSLQRLWRQRLARQRLEVRYFLGLAEPLSRARRTLLSCFSARRSSRFSPRRQRRTSWSARC</sequence>
<comment type="caution">
    <text evidence="2">The sequence shown here is derived from an EMBL/GenBank/DDBJ whole genome shotgun (WGS) entry which is preliminary data.</text>
</comment>
<evidence type="ECO:0000256" key="1">
    <source>
        <dbReference type="SAM" id="MobiDB-lite"/>
    </source>
</evidence>
<protein>
    <submittedName>
        <fullName evidence="2">Uncharacterized protein</fullName>
    </submittedName>
</protein>
<dbReference type="VEuPathDB" id="ToxoDB:TGPRC2_423940"/>
<reference evidence="3" key="1">
    <citation type="submission" date="2016-03" db="EMBL/GenBank/DDBJ databases">
        <authorList>
            <person name="Sibley D."/>
            <person name="Venepally P."/>
            <person name="Karamycheva S."/>
            <person name="Hadjithomas M."/>
            <person name="Khan A."/>
            <person name="Brunk B."/>
            <person name="Roos D."/>
            <person name="Caler E."/>
            <person name="Lorenzi H."/>
        </authorList>
    </citation>
    <scope>NUCLEOTIDE SEQUENCE [LARGE SCALE GENOMIC DNA]</scope>
    <source>
        <strain evidence="3">TgCatPRC2</strain>
    </source>
</reference>
<feature type="compositionally biased region" description="Basic residues" evidence="1">
    <location>
        <begin position="1"/>
        <end position="22"/>
    </location>
</feature>
<evidence type="ECO:0000313" key="3">
    <source>
        <dbReference type="Proteomes" id="UP000075225"/>
    </source>
</evidence>